<dbReference type="PANTHER" id="PTHR34322">
    <property type="entry name" value="TRANSPOSASE, Y1_TNP DOMAIN-CONTAINING"/>
    <property type="match status" value="1"/>
</dbReference>
<evidence type="ECO:0000259" key="1">
    <source>
        <dbReference type="SMART" id="SM01321"/>
    </source>
</evidence>
<dbReference type="PANTHER" id="PTHR34322:SF2">
    <property type="entry name" value="TRANSPOSASE IS200-LIKE DOMAIN-CONTAINING PROTEIN"/>
    <property type="match status" value="1"/>
</dbReference>
<proteinExistence type="predicted"/>
<protein>
    <submittedName>
        <fullName evidence="2">Transposase and inactivated derivatives</fullName>
    </submittedName>
</protein>
<name>A4BQZ6_9GAMM</name>
<dbReference type="Pfam" id="PF01797">
    <property type="entry name" value="Y1_Tnp"/>
    <property type="match status" value="1"/>
</dbReference>
<reference evidence="2 3" key="1">
    <citation type="submission" date="2006-02" db="EMBL/GenBank/DDBJ databases">
        <authorList>
            <person name="Waterbury J."/>
            <person name="Ferriera S."/>
            <person name="Johnson J."/>
            <person name="Kravitz S."/>
            <person name="Halpern A."/>
            <person name="Remington K."/>
            <person name="Beeson K."/>
            <person name="Tran B."/>
            <person name="Rogers Y.-H."/>
            <person name="Friedman R."/>
            <person name="Venter J.C."/>
        </authorList>
    </citation>
    <scope>NUCLEOTIDE SEQUENCE [LARGE SCALE GENOMIC DNA]</scope>
    <source>
        <strain evidence="2 3">Nb-231</strain>
    </source>
</reference>
<feature type="domain" description="Transposase IS200-like" evidence="1">
    <location>
        <begin position="1"/>
        <end position="108"/>
    </location>
</feature>
<dbReference type="GO" id="GO:0003677">
    <property type="term" value="F:DNA binding"/>
    <property type="evidence" value="ECO:0007669"/>
    <property type="project" value="InterPro"/>
</dbReference>
<dbReference type="Proteomes" id="UP000003374">
    <property type="component" value="Unassembled WGS sequence"/>
</dbReference>
<evidence type="ECO:0000313" key="3">
    <source>
        <dbReference type="Proteomes" id="UP000003374"/>
    </source>
</evidence>
<dbReference type="Gene3D" id="3.30.70.1290">
    <property type="entry name" value="Transposase IS200-like"/>
    <property type="match status" value="1"/>
</dbReference>
<dbReference type="AlphaFoldDB" id="A4BQZ6"/>
<dbReference type="GO" id="GO:0006313">
    <property type="term" value="P:DNA transposition"/>
    <property type="evidence" value="ECO:0007669"/>
    <property type="project" value="InterPro"/>
</dbReference>
<dbReference type="InterPro" id="IPR002686">
    <property type="entry name" value="Transposase_17"/>
</dbReference>
<organism evidence="2 3">
    <name type="scientific">Nitrococcus mobilis Nb-231</name>
    <dbReference type="NCBI Taxonomy" id="314278"/>
    <lineage>
        <taxon>Bacteria</taxon>
        <taxon>Pseudomonadati</taxon>
        <taxon>Pseudomonadota</taxon>
        <taxon>Gammaproteobacteria</taxon>
        <taxon>Chromatiales</taxon>
        <taxon>Ectothiorhodospiraceae</taxon>
        <taxon>Nitrococcus</taxon>
    </lineage>
</organism>
<dbReference type="SUPFAM" id="SSF143422">
    <property type="entry name" value="Transposase IS200-like"/>
    <property type="match status" value="1"/>
</dbReference>
<dbReference type="SMART" id="SM01321">
    <property type="entry name" value="Y1_Tnp"/>
    <property type="match status" value="1"/>
</dbReference>
<dbReference type="EMBL" id="AAOF01000005">
    <property type="protein sequence ID" value="EAR21996.1"/>
    <property type="molecule type" value="Genomic_DNA"/>
</dbReference>
<sequence>MQRGHNRQPVFFDDQDYLEYLKILKRVSDACRCAIHAYVLMTNHIHLLLTPGTGGSVSRLFQECGRQYVGYINRTYRRRGTLWEGRHKGMIIESETYLLTCMRYIELNPVRAGMVARPRHYRWSSYAVNALGEENCIVSPREEYLRLGQTRLQRWEAYRALFDTELSVEELDRIRNCAQSGTPMGNNRFKEQIEKTLRKNVGWEKRGRPVKTSVVILPWGSKGG</sequence>
<comment type="caution">
    <text evidence="2">The sequence shown here is derived from an EMBL/GenBank/DDBJ whole genome shotgun (WGS) entry which is preliminary data.</text>
</comment>
<dbReference type="HOGENOM" id="CLU_068226_1_2_6"/>
<keyword evidence="3" id="KW-1185">Reference proteome</keyword>
<dbReference type="eggNOG" id="COG1943">
    <property type="taxonomic scope" value="Bacteria"/>
</dbReference>
<gene>
    <name evidence="2" type="ORF">NB231_06396</name>
</gene>
<dbReference type="InterPro" id="IPR036515">
    <property type="entry name" value="Transposase_17_sf"/>
</dbReference>
<evidence type="ECO:0000313" key="2">
    <source>
        <dbReference type="EMBL" id="EAR21996.1"/>
    </source>
</evidence>
<dbReference type="STRING" id="314278.NB231_06396"/>
<accession>A4BQZ6</accession>
<dbReference type="GO" id="GO:0004803">
    <property type="term" value="F:transposase activity"/>
    <property type="evidence" value="ECO:0007669"/>
    <property type="project" value="InterPro"/>
</dbReference>